<dbReference type="PANTHER" id="PTHR36307:SF1">
    <property type="entry name" value="FLAGELLA BASAL BODY P-RING FORMATION PROTEIN FLGA"/>
    <property type="match status" value="1"/>
</dbReference>
<dbReference type="Proteomes" id="UP001216595">
    <property type="component" value="Unassembled WGS sequence"/>
</dbReference>
<evidence type="ECO:0000256" key="1">
    <source>
        <dbReference type="ARBA" id="ARBA00004418"/>
    </source>
</evidence>
<dbReference type="Pfam" id="PF13144">
    <property type="entry name" value="ChapFlgA"/>
    <property type="match status" value="1"/>
</dbReference>
<keyword evidence="3" id="KW-0574">Periplasm</keyword>
<evidence type="ECO:0000313" key="6">
    <source>
        <dbReference type="EMBL" id="MDC7693893.1"/>
    </source>
</evidence>
<keyword evidence="7" id="KW-1185">Reference proteome</keyword>
<evidence type="ECO:0000256" key="2">
    <source>
        <dbReference type="ARBA" id="ARBA00022729"/>
    </source>
</evidence>
<dbReference type="PANTHER" id="PTHR36307">
    <property type="entry name" value="FLAGELLA BASAL BODY P-RING FORMATION PROTEIN FLGA"/>
    <property type="match status" value="1"/>
</dbReference>
<dbReference type="EMBL" id="JAQQKW010000003">
    <property type="protein sequence ID" value="MDC7693893.1"/>
    <property type="molecule type" value="Genomic_DNA"/>
</dbReference>
<dbReference type="RefSeq" id="WP_272740621.1">
    <property type="nucleotide sequence ID" value="NZ_JAQQKW010000003.1"/>
</dbReference>
<dbReference type="Gene3D" id="3.90.1210.10">
    <property type="entry name" value="Antifreeze-like/N-acetylneuraminic acid synthase C-terminal domain"/>
    <property type="match status" value="1"/>
</dbReference>
<comment type="subcellular location">
    <subcellularLocation>
        <location evidence="1">Periplasm</location>
    </subcellularLocation>
</comment>
<sequence>MHRSVYMLMLTGAAALSLLGLTAAPVQAQDTLVLKAQVTDGDGRITLGDLFDNAGPAADVVVGTRVGPSAVLDAGEVQARARQAGQSWPNPQGLRRIIVSAGADGESATQIRAEAGRTKEVLVFTRALSAGEIVAPTDIAWQPVQAHLTGGSLISDPETAIGKTVRTPVREGGVVRPGDLTAPVVVKRTEMVKVNWQLNGISLSMTGPAQKDGAIGDLILVQNPQSKKLIEAVVTGPGSAAAGDTAQNLRARALYSSR</sequence>
<reference evidence="6 7" key="1">
    <citation type="submission" date="2023-01" db="EMBL/GenBank/DDBJ databases">
        <title>Novel species of the genus Asticcacaulis isolated from rivers.</title>
        <authorList>
            <person name="Lu H."/>
        </authorList>
    </citation>
    <scope>NUCLEOTIDE SEQUENCE [LARGE SCALE GENOMIC DNA]</scope>
    <source>
        <strain evidence="6 7">DXS10W</strain>
    </source>
</reference>
<evidence type="ECO:0000256" key="3">
    <source>
        <dbReference type="ARBA" id="ARBA00022764"/>
    </source>
</evidence>
<feature type="signal peptide" evidence="4">
    <location>
        <begin position="1"/>
        <end position="28"/>
    </location>
</feature>
<dbReference type="InterPro" id="IPR039246">
    <property type="entry name" value="Flagellar_FlgA"/>
</dbReference>
<name>A0ABT5ICK5_9CAUL</name>
<keyword evidence="6" id="KW-0282">Flagellum</keyword>
<protein>
    <submittedName>
        <fullName evidence="6">Flagellar basal body P-ring formation chaperone FlgA</fullName>
    </submittedName>
</protein>
<organism evidence="6 7">
    <name type="scientific">Asticcacaulis currens</name>
    <dbReference type="NCBI Taxonomy" id="2984210"/>
    <lineage>
        <taxon>Bacteria</taxon>
        <taxon>Pseudomonadati</taxon>
        <taxon>Pseudomonadota</taxon>
        <taxon>Alphaproteobacteria</taxon>
        <taxon>Caulobacterales</taxon>
        <taxon>Caulobacteraceae</taxon>
        <taxon>Asticcacaulis</taxon>
    </lineage>
</organism>
<keyword evidence="6" id="KW-0966">Cell projection</keyword>
<dbReference type="Gene3D" id="2.30.30.760">
    <property type="match status" value="1"/>
</dbReference>
<accession>A0ABT5ICK5</accession>
<evidence type="ECO:0000259" key="5">
    <source>
        <dbReference type="SMART" id="SM00858"/>
    </source>
</evidence>
<feature type="chain" id="PRO_5047294959" evidence="4">
    <location>
        <begin position="29"/>
        <end position="258"/>
    </location>
</feature>
<gene>
    <name evidence="6" type="primary">flgA</name>
    <name evidence="6" type="ORF">PQU94_06305</name>
</gene>
<dbReference type="NCBIfam" id="TIGR03170">
    <property type="entry name" value="flgA_cterm"/>
    <property type="match status" value="1"/>
</dbReference>
<dbReference type="InterPro" id="IPR017585">
    <property type="entry name" value="SAF_FlgA"/>
</dbReference>
<feature type="domain" description="SAF" evidence="5">
    <location>
        <begin position="119"/>
        <end position="181"/>
    </location>
</feature>
<keyword evidence="2 4" id="KW-0732">Signal</keyword>
<dbReference type="SMART" id="SM00858">
    <property type="entry name" value="SAF"/>
    <property type="match status" value="1"/>
</dbReference>
<keyword evidence="6" id="KW-0969">Cilium</keyword>
<evidence type="ECO:0000256" key="4">
    <source>
        <dbReference type="SAM" id="SignalP"/>
    </source>
</evidence>
<comment type="caution">
    <text evidence="6">The sequence shown here is derived from an EMBL/GenBank/DDBJ whole genome shotgun (WGS) entry which is preliminary data.</text>
</comment>
<dbReference type="InterPro" id="IPR013974">
    <property type="entry name" value="SAF"/>
</dbReference>
<dbReference type="CDD" id="cd11614">
    <property type="entry name" value="SAF_CpaB_FlgA_like"/>
    <property type="match status" value="1"/>
</dbReference>
<proteinExistence type="predicted"/>
<evidence type="ECO:0000313" key="7">
    <source>
        <dbReference type="Proteomes" id="UP001216595"/>
    </source>
</evidence>